<gene>
    <name evidence="3" type="ORF">BSK47_28940</name>
</gene>
<dbReference type="RefSeq" id="WP_076138572.1">
    <property type="nucleotide sequence ID" value="NZ_JARLKA010000017.1"/>
</dbReference>
<comment type="caution">
    <text evidence="3">The sequence shown here is derived from an EMBL/GenBank/DDBJ whole genome shotgun (WGS) entry which is preliminary data.</text>
</comment>
<sequence>MCKECWELIAKADDTDFLDSLELTNAERAVLEELYKQGENRIVEILELQGKALHDAILELSEELLLDIGELGKVIQSVQSGDLFTVQFEQAVYDAFQPLYHLAGETELNALDPDKVWSVEDKAASRFAKKLQKLVPDMNGTSKDVMTRAFQKAIDEGKTNGERAVLIRDISAAAAKGDAGPFTMERAVTITRTMSTAAANGGKMEGWKQSEMVTGKKWRSAGGNRTRKTHKKANKQVQPLDKPFIVGKSKLMFPGDPSGRPEEIIQCRCTMQSVME</sequence>
<dbReference type="AlphaFoldDB" id="A0AB36J7B4"/>
<evidence type="ECO:0000313" key="3">
    <source>
        <dbReference type="EMBL" id="OME11408.1"/>
    </source>
</evidence>
<dbReference type="EMBL" id="MPTO01000039">
    <property type="protein sequence ID" value="OME11408.1"/>
    <property type="molecule type" value="Genomic_DNA"/>
</dbReference>
<name>A0AB36J7B4_9BACL</name>
<evidence type="ECO:0000313" key="4">
    <source>
        <dbReference type="Proteomes" id="UP000187323"/>
    </source>
</evidence>
<dbReference type="InterPro" id="IPR006528">
    <property type="entry name" value="Phage_head_morphogenesis_dom"/>
</dbReference>
<dbReference type="Proteomes" id="UP000187323">
    <property type="component" value="Unassembled WGS sequence"/>
</dbReference>
<accession>A0AB36J7B4</accession>
<reference evidence="3 4" key="1">
    <citation type="submission" date="2016-10" db="EMBL/GenBank/DDBJ databases">
        <title>Paenibacillus species isolates.</title>
        <authorList>
            <person name="Beno S.M."/>
        </authorList>
    </citation>
    <scope>NUCLEOTIDE SEQUENCE [LARGE SCALE GENOMIC DNA]</scope>
    <source>
        <strain evidence="3 4">FSL H7-0918</strain>
    </source>
</reference>
<feature type="compositionally biased region" description="Basic residues" evidence="1">
    <location>
        <begin position="225"/>
        <end position="234"/>
    </location>
</feature>
<proteinExistence type="predicted"/>
<feature type="region of interest" description="Disordered" evidence="1">
    <location>
        <begin position="201"/>
        <end position="236"/>
    </location>
</feature>
<organism evidence="3 4">
    <name type="scientific">Paenibacillus odorifer</name>
    <dbReference type="NCBI Taxonomy" id="189426"/>
    <lineage>
        <taxon>Bacteria</taxon>
        <taxon>Bacillati</taxon>
        <taxon>Bacillota</taxon>
        <taxon>Bacilli</taxon>
        <taxon>Bacillales</taxon>
        <taxon>Paenibacillaceae</taxon>
        <taxon>Paenibacillus</taxon>
    </lineage>
</organism>
<evidence type="ECO:0000259" key="2">
    <source>
        <dbReference type="Pfam" id="PF04233"/>
    </source>
</evidence>
<feature type="domain" description="Phage head morphogenesis" evidence="2">
    <location>
        <begin position="148"/>
        <end position="271"/>
    </location>
</feature>
<dbReference type="Pfam" id="PF04233">
    <property type="entry name" value="Phage_Mu_F"/>
    <property type="match status" value="1"/>
</dbReference>
<evidence type="ECO:0000256" key="1">
    <source>
        <dbReference type="SAM" id="MobiDB-lite"/>
    </source>
</evidence>
<protein>
    <recommendedName>
        <fullName evidence="2">Phage head morphogenesis domain-containing protein</fullName>
    </recommendedName>
</protein>